<proteinExistence type="inferred from homology"/>
<dbReference type="OrthoDB" id="422086at2759"/>
<reference evidence="6" key="1">
    <citation type="submission" date="2020-11" db="EMBL/GenBank/DDBJ databases">
        <authorList>
            <consortium name="DOE Joint Genome Institute"/>
            <person name="Ahrendt S."/>
            <person name="Riley R."/>
            <person name="Andreopoulos W."/>
            <person name="LaButti K."/>
            <person name="Pangilinan J."/>
            <person name="Ruiz-duenas F.J."/>
            <person name="Barrasa J.M."/>
            <person name="Sanchez-Garcia M."/>
            <person name="Camarero S."/>
            <person name="Miyauchi S."/>
            <person name="Serrano A."/>
            <person name="Linde D."/>
            <person name="Babiker R."/>
            <person name="Drula E."/>
            <person name="Ayuso-Fernandez I."/>
            <person name="Pacheco R."/>
            <person name="Padilla G."/>
            <person name="Ferreira P."/>
            <person name="Barriuso J."/>
            <person name="Kellner H."/>
            <person name="Castanera R."/>
            <person name="Alfaro M."/>
            <person name="Ramirez L."/>
            <person name="Pisabarro A.G."/>
            <person name="Kuo A."/>
            <person name="Tritt A."/>
            <person name="Lipzen A."/>
            <person name="He G."/>
            <person name="Yan M."/>
            <person name="Ng V."/>
            <person name="Cullen D."/>
            <person name="Martin F."/>
            <person name="Rosso M.-N."/>
            <person name="Henrissat B."/>
            <person name="Hibbett D."/>
            <person name="Martinez A.T."/>
            <person name="Grigoriev I.V."/>
        </authorList>
    </citation>
    <scope>NUCLEOTIDE SEQUENCE</scope>
    <source>
        <strain evidence="6">AH 44721</strain>
    </source>
</reference>
<evidence type="ECO:0000256" key="5">
    <source>
        <dbReference type="RuleBase" id="RU362022"/>
    </source>
</evidence>
<evidence type="ECO:0000256" key="3">
    <source>
        <dbReference type="ARBA" id="ARBA00022989"/>
    </source>
</evidence>
<sequence length="246" mass="27657">MPLSLPYVKIFVSGLSSIAYWRAFTPPNPPAQMKAAPLDGIFGRVIRHLAFTSKILVCWSLVCQVVLIAALHSRSRNPDLSETALTLICPNPTIVELGHFHFQVTRMTPGFVVGCAMMMTMALVRLWCFRALADFFTYEITILESHKLIQSGPYAYVRHASYSAQILLTAGVYIVGFSDGGWITECQITKGLGFYFVWSYVLASSLGMYGLYRRGEIEDRELQKAFGDEWVKYSKKVPYKFIPGVV</sequence>
<keyword evidence="4 5" id="KW-0472">Membrane</keyword>
<dbReference type="GO" id="GO:0005789">
    <property type="term" value="C:endoplasmic reticulum membrane"/>
    <property type="evidence" value="ECO:0007669"/>
    <property type="project" value="UniProtKB-SubCell"/>
</dbReference>
<dbReference type="InterPro" id="IPR007269">
    <property type="entry name" value="ICMT_MeTrfase"/>
</dbReference>
<dbReference type="GO" id="GO:0032259">
    <property type="term" value="P:methylation"/>
    <property type="evidence" value="ECO:0007669"/>
    <property type="project" value="UniProtKB-KW"/>
</dbReference>
<keyword evidence="5" id="KW-0808">Transferase</keyword>
<feature type="transmembrane region" description="Helical" evidence="5">
    <location>
        <begin position="195"/>
        <end position="212"/>
    </location>
</feature>
<keyword evidence="2 5" id="KW-0812">Transmembrane</keyword>
<dbReference type="GO" id="GO:0004671">
    <property type="term" value="F:protein C-terminal S-isoprenylcysteine carboxyl O-methyltransferase activity"/>
    <property type="evidence" value="ECO:0007669"/>
    <property type="project" value="UniProtKB-EC"/>
</dbReference>
<dbReference type="Gene3D" id="1.20.120.1630">
    <property type="match status" value="1"/>
</dbReference>
<name>A0A9P5NRI5_GYMJU</name>
<accession>A0A9P5NRI5</accession>
<feature type="transmembrane region" description="Helical" evidence="5">
    <location>
        <begin position="45"/>
        <end position="71"/>
    </location>
</feature>
<dbReference type="EMBL" id="JADNYJ010000041">
    <property type="protein sequence ID" value="KAF8901503.1"/>
    <property type="molecule type" value="Genomic_DNA"/>
</dbReference>
<evidence type="ECO:0000256" key="1">
    <source>
        <dbReference type="ARBA" id="ARBA00004141"/>
    </source>
</evidence>
<keyword evidence="5" id="KW-0256">Endoplasmic reticulum</keyword>
<keyword evidence="5" id="KW-0949">S-adenosyl-L-methionine</keyword>
<comment type="subcellular location">
    <subcellularLocation>
        <location evidence="5">Endoplasmic reticulum membrane</location>
        <topology evidence="5">Multi-pass membrane protein</topology>
    </subcellularLocation>
    <subcellularLocation>
        <location evidence="1">Membrane</location>
        <topology evidence="1">Multi-pass membrane protein</topology>
    </subcellularLocation>
</comment>
<dbReference type="AlphaFoldDB" id="A0A9P5NRI5"/>
<evidence type="ECO:0000313" key="6">
    <source>
        <dbReference type="EMBL" id="KAF8901503.1"/>
    </source>
</evidence>
<comment type="caution">
    <text evidence="6">The sequence shown here is derived from an EMBL/GenBank/DDBJ whole genome shotgun (WGS) entry which is preliminary data.</text>
</comment>
<evidence type="ECO:0000256" key="4">
    <source>
        <dbReference type="ARBA" id="ARBA00023136"/>
    </source>
</evidence>
<keyword evidence="3 5" id="KW-1133">Transmembrane helix</keyword>
<gene>
    <name evidence="6" type="ORF">CPB84DRAFT_1777460</name>
</gene>
<dbReference type="EC" id="2.1.1.100" evidence="5"/>
<evidence type="ECO:0000256" key="2">
    <source>
        <dbReference type="ARBA" id="ARBA00022692"/>
    </source>
</evidence>
<comment type="similarity">
    <text evidence="5">Belongs to the class VI-like SAM-binding methyltransferase superfamily. Isoprenylcysteine carboxyl methyltransferase family.</text>
</comment>
<dbReference type="Proteomes" id="UP000724874">
    <property type="component" value="Unassembled WGS sequence"/>
</dbReference>
<feature type="transmembrane region" description="Helical" evidence="5">
    <location>
        <begin position="154"/>
        <end position="175"/>
    </location>
</feature>
<comment type="catalytic activity">
    <reaction evidence="5">
        <text>[protein]-C-terminal S-[(2E,6E)-farnesyl]-L-cysteine + S-adenosyl-L-methionine = [protein]-C-terminal S-[(2E,6E)-farnesyl]-L-cysteine methyl ester + S-adenosyl-L-homocysteine</text>
        <dbReference type="Rhea" id="RHEA:21672"/>
        <dbReference type="Rhea" id="RHEA-COMP:12125"/>
        <dbReference type="Rhea" id="RHEA-COMP:12126"/>
        <dbReference type="ChEBI" id="CHEBI:57856"/>
        <dbReference type="ChEBI" id="CHEBI:59789"/>
        <dbReference type="ChEBI" id="CHEBI:90510"/>
        <dbReference type="ChEBI" id="CHEBI:90511"/>
        <dbReference type="EC" id="2.1.1.100"/>
    </reaction>
</comment>
<keyword evidence="5" id="KW-0489">Methyltransferase</keyword>
<organism evidence="6 7">
    <name type="scientific">Gymnopilus junonius</name>
    <name type="common">Spectacular rustgill mushroom</name>
    <name type="synonym">Gymnopilus spectabilis subsp. junonius</name>
    <dbReference type="NCBI Taxonomy" id="109634"/>
    <lineage>
        <taxon>Eukaryota</taxon>
        <taxon>Fungi</taxon>
        <taxon>Dikarya</taxon>
        <taxon>Basidiomycota</taxon>
        <taxon>Agaricomycotina</taxon>
        <taxon>Agaricomycetes</taxon>
        <taxon>Agaricomycetidae</taxon>
        <taxon>Agaricales</taxon>
        <taxon>Agaricineae</taxon>
        <taxon>Hymenogastraceae</taxon>
        <taxon>Gymnopilus</taxon>
    </lineage>
</organism>
<feature type="transmembrane region" description="Helical" evidence="5">
    <location>
        <begin position="111"/>
        <end position="133"/>
    </location>
</feature>
<dbReference type="Pfam" id="PF04140">
    <property type="entry name" value="ICMT"/>
    <property type="match status" value="1"/>
</dbReference>
<protein>
    <recommendedName>
        <fullName evidence="5">Protein-S-isoprenylcysteine O-methyltransferase</fullName>
        <ecNumber evidence="5">2.1.1.100</ecNumber>
    </recommendedName>
</protein>
<dbReference type="PANTHER" id="PTHR12714:SF9">
    <property type="entry name" value="PROTEIN-S-ISOPRENYLCYSTEINE O-METHYLTRANSFERASE"/>
    <property type="match status" value="1"/>
</dbReference>
<keyword evidence="7" id="KW-1185">Reference proteome</keyword>
<dbReference type="PANTHER" id="PTHR12714">
    <property type="entry name" value="PROTEIN-S ISOPRENYLCYSTEINE O-METHYLTRANSFERASE"/>
    <property type="match status" value="1"/>
</dbReference>
<evidence type="ECO:0000313" key="7">
    <source>
        <dbReference type="Proteomes" id="UP000724874"/>
    </source>
</evidence>